<evidence type="ECO:0000256" key="3">
    <source>
        <dbReference type="ARBA" id="ARBA00012824"/>
    </source>
</evidence>
<sequence>MDFSQVIQLEQYAKATQFNPENNCLFTTGTHCLVSQGIKKRVTLPIGDTKDLVAAIDSHMHNEPDNTIAFAALPFCKTEHAQIIIPEQVSRWEKAAFSAWFDAELASCQGVPNSLLEITDLQPQAQFENAVSQAKELFDTGLLNKIVLSKQTQLRFAEPINSQAVLRNLLQQSQSGYHFSFPTTDNAILMGVSPELLLRKQAEKLTTNPLAGSIPRDTCPKEEAHRRSVLFASKKDRYEHAVVIEDIQQVLTPLCSALHIPAQPELLSTATMWHLSTVISGVLKESATHSLAIANQLHPTPALCGKPTADAYPKIAELEQRSRGLFSGIIGWFDKHGNGEWVVVIRCAELRDKTAKLFAGAGIVAASDPRSEWLETEAKLNTMLNALETKQAYYAMRNTFHEAN</sequence>
<feature type="domain" description="Chorismate-utilising enzyme C-terminal" evidence="6">
    <location>
        <begin position="124"/>
        <end position="379"/>
    </location>
</feature>
<dbReference type="PANTHER" id="PTHR42839">
    <property type="entry name" value="ISOCHORISMATE SYNTHASE ENTC"/>
    <property type="match status" value="1"/>
</dbReference>
<evidence type="ECO:0000256" key="2">
    <source>
        <dbReference type="ARBA" id="ARBA00005297"/>
    </source>
</evidence>
<evidence type="ECO:0000256" key="5">
    <source>
        <dbReference type="ARBA" id="ARBA00041564"/>
    </source>
</evidence>
<dbReference type="Proteomes" id="UP000016521">
    <property type="component" value="Chromosome I"/>
</dbReference>
<keyword evidence="8" id="KW-1185">Reference proteome</keyword>
<dbReference type="InterPro" id="IPR004561">
    <property type="entry name" value="IsoChor_synthase"/>
</dbReference>
<reference evidence="7 8" key="1">
    <citation type="submission" date="2015-06" db="EMBL/GenBank/DDBJ databases">
        <authorList>
            <person name="Xie B.-B."/>
            <person name="Rong J.-C."/>
            <person name="Qin Q.-L."/>
            <person name="Zhang Y.-Z."/>
        </authorList>
    </citation>
    <scope>NUCLEOTIDE SEQUENCE [LARGE SCALE GENOMIC DNA]</scope>
    <source>
        <strain evidence="7 8">JCM 20779</strain>
    </source>
</reference>
<dbReference type="InterPro" id="IPR015890">
    <property type="entry name" value="Chorismate_C"/>
</dbReference>
<dbReference type="InterPro" id="IPR005801">
    <property type="entry name" value="ADC_synthase"/>
</dbReference>
<protein>
    <recommendedName>
        <fullName evidence="3">isochorismate synthase</fullName>
        <ecNumber evidence="3">5.4.4.2</ecNumber>
    </recommendedName>
    <alternativeName>
        <fullName evidence="5">Isochorismate mutase</fullName>
    </alternativeName>
</protein>
<evidence type="ECO:0000313" key="8">
    <source>
        <dbReference type="Proteomes" id="UP000016521"/>
    </source>
</evidence>
<evidence type="ECO:0000256" key="4">
    <source>
        <dbReference type="ARBA" id="ARBA00023235"/>
    </source>
</evidence>
<dbReference type="EMBL" id="CP011924">
    <property type="protein sequence ID" value="ATD08533.1"/>
    <property type="molecule type" value="Genomic_DNA"/>
</dbReference>
<name>A0ABM6NHT9_PSEO7</name>
<dbReference type="Pfam" id="PF00425">
    <property type="entry name" value="Chorismate_bind"/>
    <property type="match status" value="1"/>
</dbReference>
<evidence type="ECO:0000256" key="1">
    <source>
        <dbReference type="ARBA" id="ARBA00000799"/>
    </source>
</evidence>
<keyword evidence="4" id="KW-0413">Isomerase</keyword>
<gene>
    <name evidence="7" type="primary">entC</name>
    <name evidence="7" type="ORF">PPIS_a3817</name>
</gene>
<dbReference type="Gene3D" id="3.60.120.10">
    <property type="entry name" value="Anthranilate synthase"/>
    <property type="match status" value="1"/>
</dbReference>
<organism evidence="7 8">
    <name type="scientific">Pseudoalteromonas piscicida</name>
    <dbReference type="NCBI Taxonomy" id="43662"/>
    <lineage>
        <taxon>Bacteria</taxon>
        <taxon>Pseudomonadati</taxon>
        <taxon>Pseudomonadota</taxon>
        <taxon>Gammaproteobacteria</taxon>
        <taxon>Alteromonadales</taxon>
        <taxon>Pseudoalteromonadaceae</taxon>
        <taxon>Pseudoalteromonas</taxon>
    </lineage>
</organism>
<dbReference type="EC" id="5.4.4.2" evidence="3"/>
<comment type="similarity">
    <text evidence="2">Belongs to the isochorismate synthase family.</text>
</comment>
<accession>A0ABM6NHT9</accession>
<comment type="catalytic activity">
    <reaction evidence="1">
        <text>chorismate = isochorismate</text>
        <dbReference type="Rhea" id="RHEA:18985"/>
        <dbReference type="ChEBI" id="CHEBI:29748"/>
        <dbReference type="ChEBI" id="CHEBI:29780"/>
        <dbReference type="EC" id="5.4.4.2"/>
    </reaction>
</comment>
<dbReference type="RefSeq" id="WP_010374426.1">
    <property type="nucleotide sequence ID" value="NZ_CP011924.1"/>
</dbReference>
<dbReference type="PANTHER" id="PTHR42839:SF2">
    <property type="entry name" value="ISOCHORISMATE SYNTHASE ENTC"/>
    <property type="match status" value="1"/>
</dbReference>
<proteinExistence type="inferred from homology"/>
<dbReference type="NCBIfam" id="TIGR00543">
    <property type="entry name" value="isochor_syn"/>
    <property type="match status" value="1"/>
</dbReference>
<evidence type="ECO:0000313" key="7">
    <source>
        <dbReference type="EMBL" id="ATD08533.1"/>
    </source>
</evidence>
<evidence type="ECO:0000259" key="6">
    <source>
        <dbReference type="Pfam" id="PF00425"/>
    </source>
</evidence>
<dbReference type="SUPFAM" id="SSF56322">
    <property type="entry name" value="ADC synthase"/>
    <property type="match status" value="1"/>
</dbReference>